<dbReference type="PANTHER" id="PTHR34046">
    <property type="entry name" value="OS06G0218800 PROTEIN"/>
    <property type="match status" value="1"/>
</dbReference>
<evidence type="ECO:0000313" key="3">
    <source>
        <dbReference type="Proteomes" id="UP000827721"/>
    </source>
</evidence>
<reference evidence="2 3" key="1">
    <citation type="submission" date="2021-02" db="EMBL/GenBank/DDBJ databases">
        <title>Plant Genome Project.</title>
        <authorList>
            <person name="Zhang R.-G."/>
        </authorList>
    </citation>
    <scope>NUCLEOTIDE SEQUENCE [LARGE SCALE GENOMIC DNA]</scope>
    <source>
        <tissue evidence="2">Leaves</tissue>
    </source>
</reference>
<feature type="compositionally biased region" description="Low complexity" evidence="1">
    <location>
        <begin position="56"/>
        <end position="75"/>
    </location>
</feature>
<dbReference type="Proteomes" id="UP000827721">
    <property type="component" value="Unassembled WGS sequence"/>
</dbReference>
<feature type="region of interest" description="Disordered" evidence="1">
    <location>
        <begin position="43"/>
        <end position="75"/>
    </location>
</feature>
<sequence>MAPNLMKRSTKPDIRCKKHPKHRQSPGVCSLCLREKLSQLSTSNSRTTNISARTGSSCSSSPSSYYSSSSVSSCSSPMHGYRFTTSDQGKISLSLLLFGAKNNVLTKSRSLAFVPTNRGKEGDDDKKLKKVGFFSKLLLRPRTNKKIEEGLVHSRTMREIRVAT</sequence>
<proteinExistence type="predicted"/>
<protein>
    <submittedName>
        <fullName evidence="2">Uncharacterized protein</fullName>
    </submittedName>
</protein>
<evidence type="ECO:0000256" key="1">
    <source>
        <dbReference type="SAM" id="MobiDB-lite"/>
    </source>
</evidence>
<feature type="compositionally biased region" description="Polar residues" evidence="1">
    <location>
        <begin position="43"/>
        <end position="55"/>
    </location>
</feature>
<dbReference type="PANTHER" id="PTHR34046:SF7">
    <property type="entry name" value="DUF740 FAMILY PROTEIN"/>
    <property type="match status" value="1"/>
</dbReference>
<dbReference type="InterPro" id="IPR008004">
    <property type="entry name" value="OCTOPUS-like"/>
</dbReference>
<dbReference type="Pfam" id="PF05340">
    <property type="entry name" value="DUF740"/>
    <property type="match status" value="1"/>
</dbReference>
<evidence type="ECO:0000313" key="2">
    <source>
        <dbReference type="EMBL" id="KAH7567716.1"/>
    </source>
</evidence>
<gene>
    <name evidence="2" type="ORF">JRO89_XS07G0130200</name>
</gene>
<dbReference type="EMBL" id="JAFEMO010000007">
    <property type="protein sequence ID" value="KAH7567716.1"/>
    <property type="molecule type" value="Genomic_DNA"/>
</dbReference>
<feature type="region of interest" description="Disordered" evidence="1">
    <location>
        <begin position="1"/>
        <end position="27"/>
    </location>
</feature>
<keyword evidence="3" id="KW-1185">Reference proteome</keyword>
<organism evidence="2 3">
    <name type="scientific">Xanthoceras sorbifolium</name>
    <dbReference type="NCBI Taxonomy" id="99658"/>
    <lineage>
        <taxon>Eukaryota</taxon>
        <taxon>Viridiplantae</taxon>
        <taxon>Streptophyta</taxon>
        <taxon>Embryophyta</taxon>
        <taxon>Tracheophyta</taxon>
        <taxon>Spermatophyta</taxon>
        <taxon>Magnoliopsida</taxon>
        <taxon>eudicotyledons</taxon>
        <taxon>Gunneridae</taxon>
        <taxon>Pentapetalae</taxon>
        <taxon>rosids</taxon>
        <taxon>malvids</taxon>
        <taxon>Sapindales</taxon>
        <taxon>Sapindaceae</taxon>
        <taxon>Xanthoceroideae</taxon>
        <taxon>Xanthoceras</taxon>
    </lineage>
</organism>
<comment type="caution">
    <text evidence="2">The sequence shown here is derived from an EMBL/GenBank/DDBJ whole genome shotgun (WGS) entry which is preliminary data.</text>
</comment>
<accession>A0ABQ8HTM4</accession>
<name>A0ABQ8HTM4_9ROSI</name>